<evidence type="ECO:0000256" key="9">
    <source>
        <dbReference type="ARBA" id="ARBA00022801"/>
    </source>
</evidence>
<proteinExistence type="inferred from homology"/>
<evidence type="ECO:0000259" key="14">
    <source>
        <dbReference type="Pfam" id="PF00561"/>
    </source>
</evidence>
<evidence type="ECO:0000256" key="12">
    <source>
        <dbReference type="PIRSR" id="PIRSR006431-1"/>
    </source>
</evidence>
<dbReference type="PRINTS" id="PR00111">
    <property type="entry name" value="ABHYDROLASE"/>
</dbReference>
<dbReference type="EMBL" id="CP118166">
    <property type="protein sequence ID" value="WDI32048.1"/>
    <property type="molecule type" value="Genomic_DNA"/>
</dbReference>
<gene>
    <name evidence="15" type="primary">pip</name>
    <name evidence="15" type="ORF">PUV54_02440</name>
</gene>
<feature type="domain" description="AB hydrolase-1" evidence="14">
    <location>
        <begin position="38"/>
        <end position="300"/>
    </location>
</feature>
<dbReference type="PIRSF" id="PIRSF006431">
    <property type="entry name" value="Pept_S33"/>
    <property type="match status" value="1"/>
</dbReference>
<dbReference type="Proteomes" id="UP001214043">
    <property type="component" value="Chromosome"/>
</dbReference>
<evidence type="ECO:0000256" key="10">
    <source>
        <dbReference type="ARBA" id="ARBA00029605"/>
    </source>
</evidence>
<feature type="active site" description="Nucleophile" evidence="12">
    <location>
        <position position="113"/>
    </location>
</feature>
<dbReference type="SUPFAM" id="SSF53474">
    <property type="entry name" value="alpha/beta-Hydrolases"/>
    <property type="match status" value="1"/>
</dbReference>
<evidence type="ECO:0000256" key="2">
    <source>
        <dbReference type="ARBA" id="ARBA00004496"/>
    </source>
</evidence>
<dbReference type="GO" id="GO:0005737">
    <property type="term" value="C:cytoplasm"/>
    <property type="evidence" value="ECO:0007669"/>
    <property type="project" value="UniProtKB-SubCell"/>
</dbReference>
<dbReference type="EC" id="3.4.11.5" evidence="4 11"/>
<dbReference type="NCBIfam" id="TIGR01249">
    <property type="entry name" value="pro_imino_pep_1"/>
    <property type="match status" value="1"/>
</dbReference>
<name>A0AAE9ZC11_9PROT</name>
<feature type="active site" evidence="12">
    <location>
        <position position="269"/>
    </location>
</feature>
<evidence type="ECO:0000256" key="7">
    <source>
        <dbReference type="ARBA" id="ARBA00022490"/>
    </source>
</evidence>
<dbReference type="InterPro" id="IPR005944">
    <property type="entry name" value="Pro_iminopeptidase"/>
</dbReference>
<organism evidence="15 16">
    <name type="scientific">Hyphococcus flavus</name>
    <dbReference type="NCBI Taxonomy" id="1866326"/>
    <lineage>
        <taxon>Bacteria</taxon>
        <taxon>Pseudomonadati</taxon>
        <taxon>Pseudomonadota</taxon>
        <taxon>Alphaproteobacteria</taxon>
        <taxon>Parvularculales</taxon>
        <taxon>Parvularculaceae</taxon>
        <taxon>Hyphococcus</taxon>
    </lineage>
</organism>
<keyword evidence="9 11" id="KW-0378">Hydrolase</keyword>
<evidence type="ECO:0000256" key="6">
    <source>
        <dbReference type="ARBA" id="ARBA00022438"/>
    </source>
</evidence>
<protein>
    <recommendedName>
        <fullName evidence="5 11">Proline iminopeptidase</fullName>
        <shortName evidence="11">PIP</shortName>
        <ecNumber evidence="4 11">3.4.11.5</ecNumber>
    </recommendedName>
    <alternativeName>
        <fullName evidence="10 11">Prolyl aminopeptidase</fullName>
    </alternativeName>
</protein>
<keyword evidence="6 11" id="KW-0031">Aminopeptidase</keyword>
<evidence type="ECO:0000256" key="4">
    <source>
        <dbReference type="ARBA" id="ARBA00012568"/>
    </source>
</evidence>
<evidence type="ECO:0000313" key="16">
    <source>
        <dbReference type="Proteomes" id="UP001214043"/>
    </source>
</evidence>
<accession>A0AAE9ZC11</accession>
<reference evidence="15" key="1">
    <citation type="submission" date="2023-02" db="EMBL/GenBank/DDBJ databases">
        <title>Genome sequence of Hyphococcus flavus.</title>
        <authorList>
            <person name="Rong J.-C."/>
            <person name="Zhao Q."/>
            <person name="Yi M."/>
            <person name="Wu J.-Y."/>
        </authorList>
    </citation>
    <scope>NUCLEOTIDE SEQUENCE</scope>
    <source>
        <strain evidence="15">MCCC 1K03223</strain>
    </source>
</reference>
<dbReference type="PRINTS" id="PR00793">
    <property type="entry name" value="PROAMNOPTASE"/>
</dbReference>
<dbReference type="Gene3D" id="3.40.50.1820">
    <property type="entry name" value="alpha/beta hydrolase"/>
    <property type="match status" value="1"/>
</dbReference>
<evidence type="ECO:0000256" key="5">
    <source>
        <dbReference type="ARBA" id="ARBA00021843"/>
    </source>
</evidence>
<evidence type="ECO:0000256" key="13">
    <source>
        <dbReference type="RuleBase" id="RU003421"/>
    </source>
</evidence>
<keyword evidence="7 11" id="KW-0963">Cytoplasm</keyword>
<dbReference type="InterPro" id="IPR000073">
    <property type="entry name" value="AB_hydrolase_1"/>
</dbReference>
<evidence type="ECO:0000256" key="11">
    <source>
        <dbReference type="PIRNR" id="PIRNR006431"/>
    </source>
</evidence>
<comment type="similarity">
    <text evidence="3 11 13">Belongs to the peptidase S33 family.</text>
</comment>
<comment type="catalytic activity">
    <reaction evidence="1 11 13">
        <text>Release of N-terminal proline from a peptide.</text>
        <dbReference type="EC" id="3.4.11.5"/>
    </reaction>
</comment>
<dbReference type="RefSeq" id="WP_274493933.1">
    <property type="nucleotide sequence ID" value="NZ_CP118166.1"/>
</dbReference>
<keyword evidence="16" id="KW-1185">Reference proteome</keyword>
<dbReference type="AlphaFoldDB" id="A0AAE9ZC11"/>
<dbReference type="GO" id="GO:0006508">
    <property type="term" value="P:proteolysis"/>
    <property type="evidence" value="ECO:0007669"/>
    <property type="project" value="UniProtKB-KW"/>
</dbReference>
<evidence type="ECO:0000256" key="3">
    <source>
        <dbReference type="ARBA" id="ARBA00010088"/>
    </source>
</evidence>
<dbReference type="InterPro" id="IPR029058">
    <property type="entry name" value="AB_hydrolase_fold"/>
</dbReference>
<dbReference type="PANTHER" id="PTHR43722:SF1">
    <property type="entry name" value="PROLINE IMINOPEPTIDASE"/>
    <property type="match status" value="1"/>
</dbReference>
<evidence type="ECO:0000256" key="8">
    <source>
        <dbReference type="ARBA" id="ARBA00022670"/>
    </source>
</evidence>
<feature type="active site" description="Proton donor" evidence="12">
    <location>
        <position position="297"/>
    </location>
</feature>
<evidence type="ECO:0000256" key="1">
    <source>
        <dbReference type="ARBA" id="ARBA00001585"/>
    </source>
</evidence>
<dbReference type="InterPro" id="IPR002410">
    <property type="entry name" value="Peptidase_S33"/>
</dbReference>
<dbReference type="KEGG" id="hfl:PUV54_02440"/>
<sequence length="318" mass="35991">MTELRTLYPPIEPFDAGMLRVSDLHEIYYEVSGAQSGKPVVVCHGGPGGGSTPSMRRYFNPEHYKIVLFDQRGCGKSRPHASLEDNTTWSLVSDMEALRAHLGINHWQVFGGSWGSTLALAYAQSHPDQVSELVLRGIFALRRSELEWFYQEGASWIFPEAWQDYLAPIPENERNDLIDAYYKRLTGENENERIRAAKAWSLWEGGAVSLLPSEERMQTFSSDAFALAFARIECHYFQHGGFFERDDQLIANLNRIRHIPGVIVQGRYDIVTPMKTAWEVSQQWPEAEFNIVADAGHAASEPGIIDALVRATDNFARR</sequence>
<dbReference type="GO" id="GO:0004177">
    <property type="term" value="F:aminopeptidase activity"/>
    <property type="evidence" value="ECO:0007669"/>
    <property type="project" value="UniProtKB-UniRule"/>
</dbReference>
<evidence type="ECO:0000313" key="15">
    <source>
        <dbReference type="EMBL" id="WDI32048.1"/>
    </source>
</evidence>
<keyword evidence="8 11" id="KW-0645">Protease</keyword>
<dbReference type="Pfam" id="PF00561">
    <property type="entry name" value="Abhydrolase_1"/>
    <property type="match status" value="1"/>
</dbReference>
<dbReference type="PANTHER" id="PTHR43722">
    <property type="entry name" value="PROLINE IMINOPEPTIDASE"/>
    <property type="match status" value="1"/>
</dbReference>
<comment type="subcellular location">
    <subcellularLocation>
        <location evidence="2 11">Cytoplasm</location>
    </subcellularLocation>
</comment>